<keyword evidence="5" id="KW-0378">Hydrolase</keyword>
<evidence type="ECO:0000256" key="4">
    <source>
        <dbReference type="ARBA" id="ARBA00022723"/>
    </source>
</evidence>
<proteinExistence type="inferred from homology"/>
<comment type="catalytic activity">
    <reaction evidence="8">
        <text>adenosine + phosphate = alpha-D-ribose 1-phosphate + adenine</text>
        <dbReference type="Rhea" id="RHEA:27642"/>
        <dbReference type="ChEBI" id="CHEBI:16335"/>
        <dbReference type="ChEBI" id="CHEBI:16708"/>
        <dbReference type="ChEBI" id="CHEBI:43474"/>
        <dbReference type="ChEBI" id="CHEBI:57720"/>
        <dbReference type="EC" id="2.4.2.1"/>
    </reaction>
    <physiologicalReaction direction="left-to-right" evidence="8">
        <dbReference type="Rhea" id="RHEA:27643"/>
    </physiologicalReaction>
</comment>
<evidence type="ECO:0000313" key="12">
    <source>
        <dbReference type="Proteomes" id="UP000242642"/>
    </source>
</evidence>
<dbReference type="Pfam" id="PF02578">
    <property type="entry name" value="Cu-oxidase_4"/>
    <property type="match status" value="1"/>
</dbReference>
<keyword evidence="6" id="KW-0862">Zinc</keyword>
<keyword evidence="3" id="KW-0808">Transferase</keyword>
<dbReference type="NCBIfam" id="TIGR00726">
    <property type="entry name" value="peptidoglycan editing factor PgeF"/>
    <property type="match status" value="1"/>
</dbReference>
<dbReference type="GO" id="GO:0005507">
    <property type="term" value="F:copper ion binding"/>
    <property type="evidence" value="ECO:0007669"/>
    <property type="project" value="TreeGrafter"/>
</dbReference>
<dbReference type="PANTHER" id="PTHR30616">
    <property type="entry name" value="UNCHARACTERIZED PROTEIN YFIH"/>
    <property type="match status" value="1"/>
</dbReference>
<evidence type="ECO:0000256" key="5">
    <source>
        <dbReference type="ARBA" id="ARBA00022801"/>
    </source>
</evidence>
<comment type="catalytic activity">
    <reaction evidence="9">
        <text>S-methyl-5'-thioadenosine + phosphate = 5-(methylsulfanyl)-alpha-D-ribose 1-phosphate + adenine</text>
        <dbReference type="Rhea" id="RHEA:11852"/>
        <dbReference type="ChEBI" id="CHEBI:16708"/>
        <dbReference type="ChEBI" id="CHEBI:17509"/>
        <dbReference type="ChEBI" id="CHEBI:43474"/>
        <dbReference type="ChEBI" id="CHEBI:58533"/>
        <dbReference type="EC" id="2.4.2.28"/>
    </reaction>
    <physiologicalReaction direction="left-to-right" evidence="9">
        <dbReference type="Rhea" id="RHEA:11853"/>
    </physiologicalReaction>
</comment>
<evidence type="ECO:0000256" key="3">
    <source>
        <dbReference type="ARBA" id="ARBA00022679"/>
    </source>
</evidence>
<dbReference type="EMBL" id="FOHV01000002">
    <property type="protein sequence ID" value="SES73615.1"/>
    <property type="molecule type" value="Genomic_DNA"/>
</dbReference>
<keyword evidence="4" id="KW-0479">Metal-binding</keyword>
<dbReference type="Proteomes" id="UP000242642">
    <property type="component" value="Unassembled WGS sequence"/>
</dbReference>
<dbReference type="CDD" id="cd16833">
    <property type="entry name" value="YfiH"/>
    <property type="match status" value="1"/>
</dbReference>
<dbReference type="OrthoDB" id="4279at2"/>
<dbReference type="GO" id="GO:0017061">
    <property type="term" value="F:S-methyl-5-thioadenosine phosphorylase activity"/>
    <property type="evidence" value="ECO:0007669"/>
    <property type="project" value="UniProtKB-EC"/>
</dbReference>
<evidence type="ECO:0000256" key="7">
    <source>
        <dbReference type="ARBA" id="ARBA00047989"/>
    </source>
</evidence>
<evidence type="ECO:0000256" key="8">
    <source>
        <dbReference type="ARBA" id="ARBA00048968"/>
    </source>
</evidence>
<comment type="catalytic activity">
    <reaction evidence="7">
        <text>adenosine + H2O + H(+) = inosine + NH4(+)</text>
        <dbReference type="Rhea" id="RHEA:24408"/>
        <dbReference type="ChEBI" id="CHEBI:15377"/>
        <dbReference type="ChEBI" id="CHEBI:15378"/>
        <dbReference type="ChEBI" id="CHEBI:16335"/>
        <dbReference type="ChEBI" id="CHEBI:17596"/>
        <dbReference type="ChEBI" id="CHEBI:28938"/>
        <dbReference type="EC" id="3.5.4.4"/>
    </reaction>
    <physiologicalReaction direction="left-to-right" evidence="7">
        <dbReference type="Rhea" id="RHEA:24409"/>
    </physiologicalReaction>
</comment>
<evidence type="ECO:0000313" key="11">
    <source>
        <dbReference type="EMBL" id="SES73615.1"/>
    </source>
</evidence>
<evidence type="ECO:0000256" key="1">
    <source>
        <dbReference type="ARBA" id="ARBA00000553"/>
    </source>
</evidence>
<organism evidence="11 12">
    <name type="scientific">Thorsellia anophelis DSM 18579</name>
    <dbReference type="NCBI Taxonomy" id="1123402"/>
    <lineage>
        <taxon>Bacteria</taxon>
        <taxon>Pseudomonadati</taxon>
        <taxon>Pseudomonadota</taxon>
        <taxon>Gammaproteobacteria</taxon>
        <taxon>Enterobacterales</taxon>
        <taxon>Thorselliaceae</taxon>
        <taxon>Thorsellia</taxon>
    </lineage>
</organism>
<dbReference type="RefSeq" id="WP_093317310.1">
    <property type="nucleotide sequence ID" value="NZ_FOHV01000002.1"/>
</dbReference>
<reference evidence="12" key="1">
    <citation type="submission" date="2016-10" db="EMBL/GenBank/DDBJ databases">
        <authorList>
            <person name="Varghese N."/>
            <person name="Submissions S."/>
        </authorList>
    </citation>
    <scope>NUCLEOTIDE SEQUENCE [LARGE SCALE GENOMIC DNA]</scope>
    <source>
        <strain evidence="12">DSM 18579</strain>
    </source>
</reference>
<evidence type="ECO:0000256" key="6">
    <source>
        <dbReference type="ARBA" id="ARBA00022833"/>
    </source>
</evidence>
<keyword evidence="12" id="KW-1185">Reference proteome</keyword>
<accession>A0A1H9YWS3</accession>
<dbReference type="Gene3D" id="3.60.140.10">
    <property type="entry name" value="CNF1/YfiH-like putative cysteine hydrolases"/>
    <property type="match status" value="1"/>
</dbReference>
<dbReference type="GO" id="GO:0016787">
    <property type="term" value="F:hydrolase activity"/>
    <property type="evidence" value="ECO:0007669"/>
    <property type="project" value="UniProtKB-KW"/>
</dbReference>
<dbReference type="InterPro" id="IPR011324">
    <property type="entry name" value="Cytotoxic_necrot_fac-like_cat"/>
</dbReference>
<protein>
    <recommendedName>
        <fullName evidence="10">Purine nucleoside phosphorylase</fullName>
    </recommendedName>
</protein>
<dbReference type="InterPro" id="IPR003730">
    <property type="entry name" value="Cu_polyphenol_OxRdtase"/>
</dbReference>
<comment type="catalytic activity">
    <reaction evidence="1">
        <text>inosine + phosphate = alpha-D-ribose 1-phosphate + hypoxanthine</text>
        <dbReference type="Rhea" id="RHEA:27646"/>
        <dbReference type="ChEBI" id="CHEBI:17368"/>
        <dbReference type="ChEBI" id="CHEBI:17596"/>
        <dbReference type="ChEBI" id="CHEBI:43474"/>
        <dbReference type="ChEBI" id="CHEBI:57720"/>
        <dbReference type="EC" id="2.4.2.1"/>
    </reaction>
    <physiologicalReaction direction="left-to-right" evidence="1">
        <dbReference type="Rhea" id="RHEA:27647"/>
    </physiologicalReaction>
</comment>
<evidence type="ECO:0000256" key="10">
    <source>
        <dbReference type="RuleBase" id="RU361274"/>
    </source>
</evidence>
<dbReference type="InterPro" id="IPR038371">
    <property type="entry name" value="Cu_polyphenol_OxRdtase_sf"/>
</dbReference>
<gene>
    <name evidence="11" type="ORF">SAMN02583745_00395</name>
</gene>
<evidence type="ECO:0000256" key="9">
    <source>
        <dbReference type="ARBA" id="ARBA00049893"/>
    </source>
</evidence>
<comment type="similarity">
    <text evidence="2 10">Belongs to the purine nucleoside phosphorylase YfiH/LACC1 family.</text>
</comment>
<dbReference type="PANTHER" id="PTHR30616:SF2">
    <property type="entry name" value="PURINE NUCLEOSIDE PHOSPHORYLASE LACC1"/>
    <property type="match status" value="1"/>
</dbReference>
<dbReference type="STRING" id="1123402.SAMN02583745_00395"/>
<dbReference type="AlphaFoldDB" id="A0A1H9YWS3"/>
<dbReference type="SUPFAM" id="SSF64438">
    <property type="entry name" value="CNF1/YfiH-like putative cysteine hydrolases"/>
    <property type="match status" value="1"/>
</dbReference>
<sequence>MNNSYITPNWHAPSNVCGLTTTRLGGLSDAPFDSFNLGAHVGDEAGCVEANRLKLMHIADLPHMPNWLNQTHSVSVATIKSGQLSTVDADAVYTNEINTVCAILTADCLPVLFVNKAGNEIAAAHAGWRGLVNGILENTINCFNANPQDILVWFGPAIGPKYFEVGQDVFDAFLNIDSECAFAFQPCINHDDQSLDKPKYLANLYSLAKHRLMRCGLSDFYGADRCTASESEYFYSYRRDNKTGRMATLIWLTR</sequence>
<evidence type="ECO:0000256" key="2">
    <source>
        <dbReference type="ARBA" id="ARBA00007353"/>
    </source>
</evidence>
<name>A0A1H9YWS3_9GAMM</name>